<accession>A0A5E4QP06</accession>
<evidence type="ECO:0000313" key="3">
    <source>
        <dbReference type="Proteomes" id="UP000324832"/>
    </source>
</evidence>
<name>A0A5E4QP06_9NEOP</name>
<reference evidence="2 3" key="1">
    <citation type="submission" date="2017-07" db="EMBL/GenBank/DDBJ databases">
        <authorList>
            <person name="Talla V."/>
            <person name="Backstrom N."/>
        </authorList>
    </citation>
    <scope>NUCLEOTIDE SEQUENCE [LARGE SCALE GENOMIC DNA]</scope>
</reference>
<keyword evidence="3" id="KW-1185">Reference proteome</keyword>
<evidence type="ECO:0000313" key="2">
    <source>
        <dbReference type="EMBL" id="VVC99069.1"/>
    </source>
</evidence>
<organism evidence="2 3">
    <name type="scientific">Leptidea sinapis</name>
    <dbReference type="NCBI Taxonomy" id="189913"/>
    <lineage>
        <taxon>Eukaryota</taxon>
        <taxon>Metazoa</taxon>
        <taxon>Ecdysozoa</taxon>
        <taxon>Arthropoda</taxon>
        <taxon>Hexapoda</taxon>
        <taxon>Insecta</taxon>
        <taxon>Pterygota</taxon>
        <taxon>Neoptera</taxon>
        <taxon>Endopterygota</taxon>
        <taxon>Lepidoptera</taxon>
        <taxon>Glossata</taxon>
        <taxon>Ditrysia</taxon>
        <taxon>Papilionoidea</taxon>
        <taxon>Pieridae</taxon>
        <taxon>Dismorphiinae</taxon>
        <taxon>Leptidea</taxon>
    </lineage>
</organism>
<dbReference type="EMBL" id="FZQP02003956">
    <property type="protein sequence ID" value="VVC99069.1"/>
    <property type="molecule type" value="Genomic_DNA"/>
</dbReference>
<feature type="region of interest" description="Disordered" evidence="1">
    <location>
        <begin position="40"/>
        <end position="67"/>
    </location>
</feature>
<proteinExistence type="predicted"/>
<protein>
    <submittedName>
        <fullName evidence="2">Uncharacterized protein</fullName>
    </submittedName>
</protein>
<dbReference type="AlphaFoldDB" id="A0A5E4QP06"/>
<gene>
    <name evidence="2" type="ORF">LSINAPIS_LOCUS10011</name>
</gene>
<dbReference type="Proteomes" id="UP000324832">
    <property type="component" value="Unassembled WGS sequence"/>
</dbReference>
<evidence type="ECO:0000256" key="1">
    <source>
        <dbReference type="SAM" id="MobiDB-lite"/>
    </source>
</evidence>
<feature type="region of interest" description="Disordered" evidence="1">
    <location>
        <begin position="1"/>
        <end position="24"/>
    </location>
</feature>
<sequence>MKRIDSQCIMKEHSRSSRLLTESVSSEEHETEHLLCHKAPTIVPEAGGRRGSLTAPASPTDFRKKRDIPRHHNYINSLHHLIHWRDIWSGEPQRPQEFTVALRSAFSVAR</sequence>